<name>A0ABD2J8X1_HETSC</name>
<gene>
    <name evidence="4" type="ORF">niasHS_005298</name>
</gene>
<evidence type="ECO:0000313" key="4">
    <source>
        <dbReference type="EMBL" id="KAL3087059.1"/>
    </source>
</evidence>
<organism evidence="4 5">
    <name type="scientific">Heterodera schachtii</name>
    <name type="common">Sugarbeet cyst nematode worm</name>
    <name type="synonym">Tylenchus schachtii</name>
    <dbReference type="NCBI Taxonomy" id="97005"/>
    <lineage>
        <taxon>Eukaryota</taxon>
        <taxon>Metazoa</taxon>
        <taxon>Ecdysozoa</taxon>
        <taxon>Nematoda</taxon>
        <taxon>Chromadorea</taxon>
        <taxon>Rhabditida</taxon>
        <taxon>Tylenchina</taxon>
        <taxon>Tylenchomorpha</taxon>
        <taxon>Tylenchoidea</taxon>
        <taxon>Heteroderidae</taxon>
        <taxon>Heteroderinae</taxon>
        <taxon>Heterodera</taxon>
    </lineage>
</organism>
<dbReference type="Proteomes" id="UP001620645">
    <property type="component" value="Unassembled WGS sequence"/>
</dbReference>
<feature type="domain" description="Letm1 RBD" evidence="3">
    <location>
        <begin position="207"/>
        <end position="457"/>
    </location>
</feature>
<evidence type="ECO:0000313" key="5">
    <source>
        <dbReference type="Proteomes" id="UP001620645"/>
    </source>
</evidence>
<evidence type="ECO:0000256" key="2">
    <source>
        <dbReference type="SAM" id="MobiDB-lite"/>
    </source>
</evidence>
<dbReference type="Pfam" id="PF07766">
    <property type="entry name" value="LETM1_RBD"/>
    <property type="match status" value="1"/>
</dbReference>
<sequence>MSLLPISRCSSLFHAARSLACRCPRPLASCHCLLSVPSTAPFSSHFLSSSPVVFHSPTTAVTSTHWCHRRAFASQSTPSAPVPNSTNNTPAAAGGGGIGLYQRYEQWLQNYPALYKLHRLTVDGSKWCYSDLKTFFWLAYGLRKGRITLNDLNARELFIYIQCAPEVVHITTIFILLAIPVSGELVTLLALVSPKLVLTRHFWTDWQSQQFQMDDLRRNERKLFPRIVDALRQHNQSSAAALAALEQQLPLTDDQLVALQKSANIVPASLDAYTQQHRFFLKRVHNLPFWTTDGALLRHIKLMRLLDARMAADQAEDKVVDKLSVRELQTHLYLRNLNFSRMTVEQMRSALVQWLDHFKNPSSFDPLLYAHAPVLTQANSVDLDRWRKKKGPSSSGTATADGTSSTTSSSLHRSSNSSNFLQSLDNLEEWKRMGQRSAELAKRSADAVKPMLRKGTAMAAEQFKQAGRAVKKATN</sequence>
<reference evidence="4 5" key="1">
    <citation type="submission" date="2024-10" db="EMBL/GenBank/DDBJ databases">
        <authorList>
            <person name="Kim D."/>
        </authorList>
    </citation>
    <scope>NUCLEOTIDE SEQUENCE [LARGE SCALE GENOMIC DNA]</scope>
    <source>
        <strain evidence="4">Taebaek</strain>
    </source>
</reference>
<dbReference type="PROSITE" id="PS51758">
    <property type="entry name" value="LETM1_RBD"/>
    <property type="match status" value="1"/>
</dbReference>
<protein>
    <recommendedName>
        <fullName evidence="3">Letm1 RBD domain-containing protein</fullName>
    </recommendedName>
</protein>
<feature type="compositionally biased region" description="Low complexity" evidence="2">
    <location>
        <begin position="393"/>
        <end position="418"/>
    </location>
</feature>
<evidence type="ECO:0000259" key="3">
    <source>
        <dbReference type="PROSITE" id="PS51758"/>
    </source>
</evidence>
<comment type="caution">
    <text evidence="4">The sequence shown here is derived from an EMBL/GenBank/DDBJ whole genome shotgun (WGS) entry which is preliminary data.</text>
</comment>
<proteinExistence type="predicted"/>
<dbReference type="EMBL" id="JBICCN010000185">
    <property type="protein sequence ID" value="KAL3087059.1"/>
    <property type="molecule type" value="Genomic_DNA"/>
</dbReference>
<feature type="region of interest" description="Disordered" evidence="2">
    <location>
        <begin position="383"/>
        <end position="418"/>
    </location>
</feature>
<dbReference type="InterPro" id="IPR033122">
    <property type="entry name" value="LETM1-like_RBD"/>
</dbReference>
<evidence type="ECO:0000256" key="1">
    <source>
        <dbReference type="PROSITE-ProRule" id="PRU01094"/>
    </source>
</evidence>
<keyword evidence="1" id="KW-0496">Mitochondrion</keyword>
<keyword evidence="5" id="KW-1185">Reference proteome</keyword>
<dbReference type="AlphaFoldDB" id="A0ABD2J8X1"/>
<accession>A0ABD2J8X1</accession>